<gene>
    <name evidence="3" type="ORF">HINF_LOCUS16938</name>
    <name evidence="4" type="ORF">HINF_LOCUS16943</name>
    <name evidence="1" type="ORF">HINF_LOCUS61267</name>
    <name evidence="2" type="ORF">HINF_LOCUS61272</name>
</gene>
<evidence type="ECO:0000313" key="1">
    <source>
        <dbReference type="EMBL" id="CAI9973622.1"/>
    </source>
</evidence>
<evidence type="ECO:0000313" key="3">
    <source>
        <dbReference type="EMBL" id="CAL6000820.1"/>
    </source>
</evidence>
<keyword evidence="5" id="KW-1185">Reference proteome</keyword>
<dbReference type="Proteomes" id="UP001642409">
    <property type="component" value="Unassembled WGS sequence"/>
</dbReference>
<evidence type="ECO:0000313" key="5">
    <source>
        <dbReference type="Proteomes" id="UP001642409"/>
    </source>
</evidence>
<accession>A0AA86RKM7</accession>
<name>A0AA86RKM7_9EUKA</name>
<evidence type="ECO:0000313" key="4">
    <source>
        <dbReference type="EMBL" id="CAL6000825.1"/>
    </source>
</evidence>
<sequence length="133" mass="15547">MYSLPPKCIAQLNSEIRRFNTSIELKCIAPECDRNMKLKEGRDTNTQLSVFKTFSLISHLATLSRCDLIVWGRVNQSFQRHIEYQFKRLFKLEFQVSVPNRFQKAKMKSNDLMLVLNIICDTDHSQQSTSTEN</sequence>
<dbReference type="AlphaFoldDB" id="A0AA86RKM7"/>
<evidence type="ECO:0000313" key="2">
    <source>
        <dbReference type="EMBL" id="CAI9973627.1"/>
    </source>
</evidence>
<dbReference type="EMBL" id="CAXDID020000042">
    <property type="protein sequence ID" value="CAL6000820.1"/>
    <property type="molecule type" value="Genomic_DNA"/>
</dbReference>
<organism evidence="1">
    <name type="scientific">Hexamita inflata</name>
    <dbReference type="NCBI Taxonomy" id="28002"/>
    <lineage>
        <taxon>Eukaryota</taxon>
        <taxon>Metamonada</taxon>
        <taxon>Diplomonadida</taxon>
        <taxon>Hexamitidae</taxon>
        <taxon>Hexamitinae</taxon>
        <taxon>Hexamita</taxon>
    </lineage>
</organism>
<dbReference type="EMBL" id="CATOUU010001125">
    <property type="protein sequence ID" value="CAI9973622.1"/>
    <property type="molecule type" value="Genomic_DNA"/>
</dbReference>
<dbReference type="EMBL" id="CAXDID020000042">
    <property type="protein sequence ID" value="CAL6000825.1"/>
    <property type="molecule type" value="Genomic_DNA"/>
</dbReference>
<dbReference type="EMBL" id="CATOUU010001125">
    <property type="protein sequence ID" value="CAI9973627.1"/>
    <property type="molecule type" value="Genomic_DNA"/>
</dbReference>
<reference evidence="1" key="1">
    <citation type="submission" date="2023-06" db="EMBL/GenBank/DDBJ databases">
        <authorList>
            <person name="Kurt Z."/>
        </authorList>
    </citation>
    <scope>NUCLEOTIDE SEQUENCE</scope>
</reference>
<protein>
    <submittedName>
        <fullName evidence="3">Hypothetical_protein</fullName>
    </submittedName>
</protein>
<comment type="caution">
    <text evidence="1">The sequence shown here is derived from an EMBL/GenBank/DDBJ whole genome shotgun (WGS) entry which is preliminary data.</text>
</comment>
<reference evidence="3 5" key="2">
    <citation type="submission" date="2024-07" db="EMBL/GenBank/DDBJ databases">
        <authorList>
            <person name="Akdeniz Z."/>
        </authorList>
    </citation>
    <scope>NUCLEOTIDE SEQUENCE [LARGE SCALE GENOMIC DNA]</scope>
</reference>
<proteinExistence type="predicted"/>